<dbReference type="EMBL" id="FNQO01000006">
    <property type="protein sequence ID" value="SEA47921.1"/>
    <property type="molecule type" value="Genomic_DNA"/>
</dbReference>
<evidence type="ECO:0000256" key="7">
    <source>
        <dbReference type="ARBA" id="ARBA00022989"/>
    </source>
</evidence>
<reference evidence="14" key="1">
    <citation type="submission" date="2016-10" db="EMBL/GenBank/DDBJ databases">
        <authorList>
            <person name="Varghese N."/>
            <person name="Submissions S."/>
        </authorList>
    </citation>
    <scope>NUCLEOTIDE SEQUENCE [LARGE SCALE GENOMIC DNA]</scope>
    <source>
        <strain evidence="14">CGMCC 1.10657</strain>
    </source>
</reference>
<dbReference type="InterPro" id="IPR022346">
    <property type="entry name" value="T2SS_GspH"/>
</dbReference>
<dbReference type="InterPro" id="IPR045584">
    <property type="entry name" value="Pilin-like"/>
</dbReference>
<keyword evidence="4" id="KW-0488">Methylation</keyword>
<dbReference type="AlphaFoldDB" id="A0A1H4BIE3"/>
<evidence type="ECO:0000256" key="8">
    <source>
        <dbReference type="ARBA" id="ARBA00023136"/>
    </source>
</evidence>
<evidence type="ECO:0000256" key="11">
    <source>
        <dbReference type="SAM" id="Phobius"/>
    </source>
</evidence>
<gene>
    <name evidence="13" type="ORF">SAMN05216562_3293</name>
</gene>
<sequence length="172" mass="18393">MYSVTRVRGFTLIELMMVLTILSIVMAIGVPSFNTMIQNNRLAASSNDVAGALHYARAEAVRRGRAVQVEALDNNVNNGLRIWFDEDGDGAFDDGEELRVVRLPVSAGVAIAAKVNDTAKTDLTMSYSPRGVVSSGDAMTFTVCDDRSGNHGKQLNLLASGLLRLTSGVACN</sequence>
<evidence type="ECO:0000259" key="12">
    <source>
        <dbReference type="Pfam" id="PF12019"/>
    </source>
</evidence>
<evidence type="ECO:0000256" key="1">
    <source>
        <dbReference type="ARBA" id="ARBA00004377"/>
    </source>
</evidence>
<accession>A0A1H4BIE3</accession>
<dbReference type="InterPro" id="IPR012902">
    <property type="entry name" value="N_methyl_site"/>
</dbReference>
<keyword evidence="7 11" id="KW-1133">Transmembrane helix</keyword>
<dbReference type="Pfam" id="PF12019">
    <property type="entry name" value="GspH"/>
    <property type="match status" value="1"/>
</dbReference>
<feature type="transmembrane region" description="Helical" evidence="11">
    <location>
        <begin position="12"/>
        <end position="33"/>
    </location>
</feature>
<evidence type="ECO:0000256" key="10">
    <source>
        <dbReference type="ARBA" id="ARBA00030775"/>
    </source>
</evidence>
<evidence type="ECO:0000256" key="5">
    <source>
        <dbReference type="ARBA" id="ARBA00022519"/>
    </source>
</evidence>
<feature type="domain" description="General secretion pathway GspH" evidence="12">
    <location>
        <begin position="46"/>
        <end position="159"/>
    </location>
</feature>
<keyword evidence="6 11" id="KW-0812">Transmembrane</keyword>
<dbReference type="Pfam" id="PF07963">
    <property type="entry name" value="N_methyl"/>
    <property type="match status" value="1"/>
</dbReference>
<keyword evidence="3" id="KW-1003">Cell membrane</keyword>
<dbReference type="PROSITE" id="PS00409">
    <property type="entry name" value="PROKAR_NTER_METHYL"/>
    <property type="match status" value="1"/>
</dbReference>
<dbReference type="NCBIfam" id="TIGR02532">
    <property type="entry name" value="IV_pilin_GFxxxE"/>
    <property type="match status" value="1"/>
</dbReference>
<keyword evidence="14" id="KW-1185">Reference proteome</keyword>
<dbReference type="GO" id="GO:0015628">
    <property type="term" value="P:protein secretion by the type II secretion system"/>
    <property type="evidence" value="ECO:0007669"/>
    <property type="project" value="InterPro"/>
</dbReference>
<comment type="similarity">
    <text evidence="9">Belongs to the GSP H family.</text>
</comment>
<organism evidence="13 14">
    <name type="scientific">Microbulbifer marinus</name>
    <dbReference type="NCBI Taxonomy" id="658218"/>
    <lineage>
        <taxon>Bacteria</taxon>
        <taxon>Pseudomonadati</taxon>
        <taxon>Pseudomonadota</taxon>
        <taxon>Gammaproteobacteria</taxon>
        <taxon>Cellvibrionales</taxon>
        <taxon>Microbulbiferaceae</taxon>
        <taxon>Microbulbifer</taxon>
    </lineage>
</organism>
<protein>
    <recommendedName>
        <fullName evidence="2">Type II secretion system protein H</fullName>
    </recommendedName>
    <alternativeName>
        <fullName evidence="10">General secretion pathway protein H</fullName>
    </alternativeName>
</protein>
<evidence type="ECO:0000313" key="14">
    <source>
        <dbReference type="Proteomes" id="UP000198658"/>
    </source>
</evidence>
<evidence type="ECO:0000256" key="3">
    <source>
        <dbReference type="ARBA" id="ARBA00022475"/>
    </source>
</evidence>
<comment type="subcellular location">
    <subcellularLocation>
        <location evidence="1">Cell inner membrane</location>
        <topology evidence="1">Single-pass membrane protein</topology>
    </subcellularLocation>
</comment>
<evidence type="ECO:0000313" key="13">
    <source>
        <dbReference type="EMBL" id="SEA47921.1"/>
    </source>
</evidence>
<dbReference type="STRING" id="658218.SAMN05216562_3293"/>
<proteinExistence type="inferred from homology"/>
<evidence type="ECO:0000256" key="4">
    <source>
        <dbReference type="ARBA" id="ARBA00022481"/>
    </source>
</evidence>
<dbReference type="GO" id="GO:0015627">
    <property type="term" value="C:type II protein secretion system complex"/>
    <property type="evidence" value="ECO:0007669"/>
    <property type="project" value="InterPro"/>
</dbReference>
<name>A0A1H4BIE3_9GAMM</name>
<evidence type="ECO:0000256" key="9">
    <source>
        <dbReference type="ARBA" id="ARBA00025772"/>
    </source>
</evidence>
<evidence type="ECO:0000256" key="6">
    <source>
        <dbReference type="ARBA" id="ARBA00022692"/>
    </source>
</evidence>
<dbReference type="GO" id="GO:0005886">
    <property type="term" value="C:plasma membrane"/>
    <property type="evidence" value="ECO:0007669"/>
    <property type="project" value="UniProtKB-SubCell"/>
</dbReference>
<dbReference type="RefSeq" id="WP_091391142.1">
    <property type="nucleotide sequence ID" value="NZ_FNQO01000006.1"/>
</dbReference>
<keyword evidence="8 11" id="KW-0472">Membrane</keyword>
<dbReference type="Proteomes" id="UP000198658">
    <property type="component" value="Unassembled WGS sequence"/>
</dbReference>
<dbReference type="OrthoDB" id="2313614at2"/>
<dbReference type="SUPFAM" id="SSF54523">
    <property type="entry name" value="Pili subunits"/>
    <property type="match status" value="1"/>
</dbReference>
<evidence type="ECO:0000256" key="2">
    <source>
        <dbReference type="ARBA" id="ARBA00021549"/>
    </source>
</evidence>
<keyword evidence="5" id="KW-0997">Cell inner membrane</keyword>
<dbReference type="Gene3D" id="3.55.40.10">
    <property type="entry name" value="minor pseudopilin epsh domain"/>
    <property type="match status" value="1"/>
</dbReference>